<proteinExistence type="predicted"/>
<reference evidence="1" key="1">
    <citation type="submission" date="2022-04" db="EMBL/GenBank/DDBJ databases">
        <title>Chromosome-scale genome assembly of Holotrichia oblita Faldermann.</title>
        <authorList>
            <person name="Rongchong L."/>
        </authorList>
    </citation>
    <scope>NUCLEOTIDE SEQUENCE</scope>
    <source>
        <strain evidence="1">81SQS9</strain>
    </source>
</reference>
<dbReference type="Proteomes" id="UP001056778">
    <property type="component" value="Chromosome 6"/>
</dbReference>
<protein>
    <submittedName>
        <fullName evidence="1">Acid phosphatase-related</fullName>
    </submittedName>
</protein>
<dbReference type="EMBL" id="CM043020">
    <property type="protein sequence ID" value="KAI4459630.1"/>
    <property type="molecule type" value="Genomic_DNA"/>
</dbReference>
<evidence type="ECO:0000313" key="1">
    <source>
        <dbReference type="EMBL" id="KAI4459630.1"/>
    </source>
</evidence>
<evidence type="ECO:0000313" key="2">
    <source>
        <dbReference type="Proteomes" id="UP001056778"/>
    </source>
</evidence>
<organism evidence="1 2">
    <name type="scientific">Holotrichia oblita</name>
    <name type="common">Chafer beetle</name>
    <dbReference type="NCBI Taxonomy" id="644536"/>
    <lineage>
        <taxon>Eukaryota</taxon>
        <taxon>Metazoa</taxon>
        <taxon>Ecdysozoa</taxon>
        <taxon>Arthropoda</taxon>
        <taxon>Hexapoda</taxon>
        <taxon>Insecta</taxon>
        <taxon>Pterygota</taxon>
        <taxon>Neoptera</taxon>
        <taxon>Endopterygota</taxon>
        <taxon>Coleoptera</taxon>
        <taxon>Polyphaga</taxon>
        <taxon>Scarabaeiformia</taxon>
        <taxon>Scarabaeidae</taxon>
        <taxon>Melolonthinae</taxon>
        <taxon>Holotrichia</taxon>
    </lineage>
</organism>
<sequence>MFVDELIETHSTYTSRTMMSAQLVLAGMWPPNEVQRWNPKLNWQPIPVHYKQKGREDVISPSICTYRTLKLLQQPKIPEIQTKFIKPYKKIYNYIKHHSGFQVSDPATAIEFFFIVNTEV</sequence>
<gene>
    <name evidence="1" type="ORF">MML48_6g00011051</name>
</gene>
<keyword evidence="2" id="KW-1185">Reference proteome</keyword>
<accession>A0ACB9SYH8</accession>
<comment type="caution">
    <text evidence="1">The sequence shown here is derived from an EMBL/GenBank/DDBJ whole genome shotgun (WGS) entry which is preliminary data.</text>
</comment>
<name>A0ACB9SYH8_HOLOL</name>